<gene>
    <name evidence="1" type="ORF">OKC24_12690</name>
</gene>
<proteinExistence type="predicted"/>
<evidence type="ECO:0000313" key="2">
    <source>
        <dbReference type="Proteomes" id="UP001209682"/>
    </source>
</evidence>
<comment type="caution">
    <text evidence="1">The sequence shown here is derived from an EMBL/GenBank/DDBJ whole genome shotgun (WGS) entry which is preliminary data.</text>
</comment>
<dbReference type="RefSeq" id="WP_252151841.1">
    <property type="nucleotide sequence ID" value="NZ_JAPEQW010000016.1"/>
</dbReference>
<reference evidence="1 2" key="1">
    <citation type="submission" date="2022-11" db="EMBL/GenBank/DDBJ databases">
        <title>Acinetobacter entericus sp. nov., isolated from the gut of the plastic-eating larvae of the Coleoptera insect Zophobas atratus.</title>
        <authorList>
            <person name="Dong X."/>
            <person name="Yang Y."/>
        </authorList>
    </citation>
    <scope>NUCLEOTIDE SEQUENCE [LARGE SCALE GENOMIC DNA]</scope>
    <source>
        <strain evidence="1 2">BIT-DXN8</strain>
    </source>
</reference>
<sequence>MALVQTVCPVDPHTIRHFSVIGLYCVSKHMDTNVSAAHAVQTAEYRYSAAAATISDYSEASKKMDCAHQAKSIQSLCEKISSPKLFTLKA</sequence>
<evidence type="ECO:0000313" key="1">
    <source>
        <dbReference type="EMBL" id="MCW8039999.1"/>
    </source>
</evidence>
<accession>A0ABT3NKA5</accession>
<dbReference type="Proteomes" id="UP001209682">
    <property type="component" value="Unassembled WGS sequence"/>
</dbReference>
<protein>
    <submittedName>
        <fullName evidence="1">Uncharacterized protein</fullName>
    </submittedName>
</protein>
<organism evidence="1 2">
    <name type="scientific">Acinetobacter entericus</name>
    <dbReference type="NCBI Taxonomy" id="2989714"/>
    <lineage>
        <taxon>Bacteria</taxon>
        <taxon>Pseudomonadati</taxon>
        <taxon>Pseudomonadota</taxon>
        <taxon>Gammaproteobacteria</taxon>
        <taxon>Moraxellales</taxon>
        <taxon>Moraxellaceae</taxon>
        <taxon>Acinetobacter</taxon>
    </lineage>
</organism>
<dbReference type="EMBL" id="JAPEQW010000016">
    <property type="protein sequence ID" value="MCW8039999.1"/>
    <property type="molecule type" value="Genomic_DNA"/>
</dbReference>
<name>A0ABT3NKA5_9GAMM</name>
<keyword evidence="2" id="KW-1185">Reference proteome</keyword>